<dbReference type="RefSeq" id="WP_074489002.1">
    <property type="nucleotide sequence ID" value="NZ_FPAM01000013.1"/>
</dbReference>
<dbReference type="EMBL" id="MPPL01000001">
    <property type="protein sequence ID" value="OKS86289.1"/>
    <property type="molecule type" value="Genomic_DNA"/>
</dbReference>
<evidence type="ECO:0000256" key="1">
    <source>
        <dbReference type="PIRSR" id="PIRSR000440-1"/>
    </source>
</evidence>
<dbReference type="SUPFAM" id="SSF52777">
    <property type="entry name" value="CoA-dependent acyltransferases"/>
    <property type="match status" value="1"/>
</dbReference>
<dbReference type="AlphaFoldDB" id="A0A1Q5ZX01"/>
<sequence>MKHQLDINRWNRKEHYNFFKNFDEPYYGVTVQLDCTKAYEQAKALGVSFYSYYLHKSLIAIHSIENFRYRITGDDVFVYDNVDASATIMRDDHTFGFSHIKYFSDLQEFHNGVVKEIDRVKNTSGLFTTGPSDNVIHFSVLPWVNFTALSHASTKSGESCPKISVGKMVEVNGKKEIPFAIHVHHALVDGYHVGLFVDLLQNLLNT</sequence>
<name>A0A1Q5ZX01_9SPHI</name>
<dbReference type="SMART" id="SM01059">
    <property type="entry name" value="CAT"/>
    <property type="match status" value="1"/>
</dbReference>
<evidence type="ECO:0008006" key="4">
    <source>
        <dbReference type="Google" id="ProtNLM"/>
    </source>
</evidence>
<dbReference type="InterPro" id="IPR023213">
    <property type="entry name" value="CAT-like_dom_sf"/>
</dbReference>
<comment type="caution">
    <text evidence="2">The sequence shown here is derived from an EMBL/GenBank/DDBJ whole genome shotgun (WGS) entry which is preliminary data.</text>
</comment>
<dbReference type="GO" id="GO:0008811">
    <property type="term" value="F:chloramphenicol O-acetyltransferase activity"/>
    <property type="evidence" value="ECO:0007669"/>
    <property type="project" value="InterPro"/>
</dbReference>
<gene>
    <name evidence="2" type="ORF">RG47T_1741</name>
</gene>
<organism evidence="2 3">
    <name type="scientific">Mucilaginibacter polytrichastri</name>
    <dbReference type="NCBI Taxonomy" id="1302689"/>
    <lineage>
        <taxon>Bacteria</taxon>
        <taxon>Pseudomonadati</taxon>
        <taxon>Bacteroidota</taxon>
        <taxon>Sphingobacteriia</taxon>
        <taxon>Sphingobacteriales</taxon>
        <taxon>Sphingobacteriaceae</taxon>
        <taxon>Mucilaginibacter</taxon>
    </lineage>
</organism>
<evidence type="ECO:0000313" key="3">
    <source>
        <dbReference type="Proteomes" id="UP000186720"/>
    </source>
</evidence>
<dbReference type="PIRSF" id="PIRSF000440">
    <property type="entry name" value="CAT"/>
    <property type="match status" value="1"/>
</dbReference>
<evidence type="ECO:0000313" key="2">
    <source>
        <dbReference type="EMBL" id="OKS86289.1"/>
    </source>
</evidence>
<dbReference type="Gene3D" id="3.30.559.10">
    <property type="entry name" value="Chloramphenicol acetyltransferase-like domain"/>
    <property type="match status" value="1"/>
</dbReference>
<dbReference type="Pfam" id="PF00302">
    <property type="entry name" value="CAT"/>
    <property type="match status" value="1"/>
</dbReference>
<proteinExistence type="predicted"/>
<protein>
    <recommendedName>
        <fullName evidence="4">Chloramphenicol acetyltransferase</fullName>
    </recommendedName>
</protein>
<dbReference type="PANTHER" id="PTHR38474">
    <property type="entry name" value="SLR0299 PROTEIN"/>
    <property type="match status" value="1"/>
</dbReference>
<dbReference type="PANTHER" id="PTHR38474:SF1">
    <property type="entry name" value="SLR0299 PROTEIN"/>
    <property type="match status" value="1"/>
</dbReference>
<dbReference type="Proteomes" id="UP000186720">
    <property type="component" value="Unassembled WGS sequence"/>
</dbReference>
<dbReference type="OrthoDB" id="9801766at2"/>
<accession>A0A1Q5ZX01</accession>
<reference evidence="2 3" key="1">
    <citation type="submission" date="2016-11" db="EMBL/GenBank/DDBJ databases">
        <title>Whole Genome Sequencing of Mucilaginibacter polytrichastri RG4-7(T) isolated from the moss sample.</title>
        <authorList>
            <person name="Li Y."/>
        </authorList>
    </citation>
    <scope>NUCLEOTIDE SEQUENCE [LARGE SCALE GENOMIC DNA]</scope>
    <source>
        <strain evidence="2 3">RG4-7</strain>
    </source>
</reference>
<keyword evidence="3" id="KW-1185">Reference proteome</keyword>
<feature type="active site" description="Proton acceptor" evidence="1">
    <location>
        <position position="185"/>
    </location>
</feature>
<dbReference type="STRING" id="1302689.RG47T_1741"/>
<dbReference type="InterPro" id="IPR001707">
    <property type="entry name" value="Cmp_AcTrfase"/>
</dbReference>